<evidence type="ECO:0000313" key="14">
    <source>
        <dbReference type="Proteomes" id="UP000197783"/>
    </source>
</evidence>
<evidence type="ECO:0000259" key="11">
    <source>
        <dbReference type="PROSITE" id="PS50109"/>
    </source>
</evidence>
<name>A0A245ZFG4_9SPHN</name>
<keyword evidence="14" id="KW-1185">Reference proteome</keyword>
<evidence type="ECO:0000256" key="4">
    <source>
        <dbReference type="ARBA" id="ARBA00022475"/>
    </source>
</evidence>
<dbReference type="Proteomes" id="UP000197783">
    <property type="component" value="Unassembled WGS sequence"/>
</dbReference>
<dbReference type="InterPro" id="IPR003661">
    <property type="entry name" value="HisK_dim/P_dom"/>
</dbReference>
<keyword evidence="10" id="KW-1133">Transmembrane helix</keyword>
<dbReference type="Gene3D" id="6.10.340.10">
    <property type="match status" value="1"/>
</dbReference>
<dbReference type="SMART" id="SM00388">
    <property type="entry name" value="HisKA"/>
    <property type="match status" value="1"/>
</dbReference>
<dbReference type="EMBL" id="NBBJ01000005">
    <property type="protein sequence ID" value="OWK28478.1"/>
    <property type="molecule type" value="Genomic_DNA"/>
</dbReference>
<dbReference type="SMART" id="SM00304">
    <property type="entry name" value="HAMP"/>
    <property type="match status" value="1"/>
</dbReference>
<dbReference type="CDD" id="cd00082">
    <property type="entry name" value="HisKA"/>
    <property type="match status" value="1"/>
</dbReference>
<dbReference type="CDD" id="cd00075">
    <property type="entry name" value="HATPase"/>
    <property type="match status" value="1"/>
</dbReference>
<feature type="domain" description="Histidine kinase" evidence="11">
    <location>
        <begin position="158"/>
        <end position="372"/>
    </location>
</feature>
<dbReference type="SMART" id="SM00387">
    <property type="entry name" value="HATPase_c"/>
    <property type="match status" value="1"/>
</dbReference>
<dbReference type="CDD" id="cd06225">
    <property type="entry name" value="HAMP"/>
    <property type="match status" value="1"/>
</dbReference>
<dbReference type="InterPro" id="IPR003594">
    <property type="entry name" value="HATPase_dom"/>
</dbReference>
<evidence type="ECO:0000313" key="13">
    <source>
        <dbReference type="EMBL" id="OWK28478.1"/>
    </source>
</evidence>
<evidence type="ECO:0000256" key="8">
    <source>
        <dbReference type="ARBA" id="ARBA00022777"/>
    </source>
</evidence>
<keyword evidence="7" id="KW-0547">Nucleotide-binding</keyword>
<feature type="transmembrane region" description="Helical" evidence="10">
    <location>
        <begin position="74"/>
        <end position="96"/>
    </location>
</feature>
<comment type="subcellular location">
    <subcellularLocation>
        <location evidence="2">Cell membrane</location>
        <topology evidence="2">Multi-pass membrane protein</topology>
    </subcellularLocation>
</comment>
<evidence type="ECO:0000256" key="5">
    <source>
        <dbReference type="ARBA" id="ARBA00022553"/>
    </source>
</evidence>
<keyword evidence="5" id="KW-0597">Phosphoprotein</keyword>
<dbReference type="InterPro" id="IPR005467">
    <property type="entry name" value="His_kinase_dom"/>
</dbReference>
<comment type="caution">
    <text evidence="13">The sequence shown here is derived from an EMBL/GenBank/DDBJ whole genome shotgun (WGS) entry which is preliminary data.</text>
</comment>
<dbReference type="PROSITE" id="PS50109">
    <property type="entry name" value="HIS_KIN"/>
    <property type="match status" value="1"/>
</dbReference>
<keyword evidence="8 13" id="KW-0418">Kinase</keyword>
<accession>A0A245ZFG4</accession>
<keyword evidence="4" id="KW-1003">Cell membrane</keyword>
<reference evidence="13 14" key="1">
    <citation type="submission" date="2017-03" db="EMBL/GenBank/DDBJ databases">
        <title>Genome sequence of Sphingomonas mucosissima DSM 17494.</title>
        <authorList>
            <person name="Poehlein A."/>
            <person name="Wuebbeler J.H."/>
            <person name="Steinbuechel A."/>
            <person name="Daniel R."/>
        </authorList>
    </citation>
    <scope>NUCLEOTIDE SEQUENCE [LARGE SCALE GENOMIC DNA]</scope>
    <source>
        <strain evidence="13 14">DSM 17494</strain>
    </source>
</reference>
<gene>
    <name evidence="13" type="primary">baeS</name>
    <name evidence="13" type="ORF">SPMU_27380</name>
</gene>
<evidence type="ECO:0000256" key="2">
    <source>
        <dbReference type="ARBA" id="ARBA00004651"/>
    </source>
</evidence>
<dbReference type="InterPro" id="IPR036097">
    <property type="entry name" value="HisK_dim/P_sf"/>
</dbReference>
<keyword evidence="10" id="KW-0472">Membrane</keyword>
<dbReference type="GO" id="GO:0000155">
    <property type="term" value="F:phosphorelay sensor kinase activity"/>
    <property type="evidence" value="ECO:0007669"/>
    <property type="project" value="InterPro"/>
</dbReference>
<dbReference type="InterPro" id="IPR003660">
    <property type="entry name" value="HAMP_dom"/>
</dbReference>
<dbReference type="Pfam" id="PF00512">
    <property type="entry name" value="HisKA"/>
    <property type="match status" value="1"/>
</dbReference>
<sequence length="374" mass="39645">MLLLAAFMTVLTLAIGLGASFVITSLDIYDLTAEMPVARWREIHGMLPNDPAVRTRFHDLFVRYSHTNIRGQDWFFIAITAGISTLLGGAVAFVFARRLSRPITAVAGAAVRVAAGEQDVRIKPVALAGEVAELVESFNAMAASLDAYERERSILTAGIAHEMRTPLTVLRGRLHGLIDGVIAMNGAEAATLLRHVDRLSRIVEELRTLAHAEVNALMLDRREVDLAETARLVAADLAPLAADDGVGIVVSGSAPPLSCDPLRISQALTNLIYNAVKHAPSDSQVLISIHQSGAYVMLSVADSGPGFAADDRERLFAPFWRANSPANAAKPGSGLGLSLALKIAQAHGGTIIAANREGTNGAIFTLQLPLGAAD</sequence>
<evidence type="ECO:0000256" key="3">
    <source>
        <dbReference type="ARBA" id="ARBA00012438"/>
    </source>
</evidence>
<dbReference type="Gene3D" id="3.30.565.10">
    <property type="entry name" value="Histidine kinase-like ATPase, C-terminal domain"/>
    <property type="match status" value="1"/>
</dbReference>
<dbReference type="PANTHER" id="PTHR44936">
    <property type="entry name" value="SENSOR PROTEIN CREC"/>
    <property type="match status" value="1"/>
</dbReference>
<dbReference type="Gene3D" id="1.10.287.130">
    <property type="match status" value="1"/>
</dbReference>
<dbReference type="PANTHER" id="PTHR44936:SF10">
    <property type="entry name" value="SENSOR PROTEIN RSTB"/>
    <property type="match status" value="1"/>
</dbReference>
<dbReference type="SUPFAM" id="SSF55874">
    <property type="entry name" value="ATPase domain of HSP90 chaperone/DNA topoisomerase II/histidine kinase"/>
    <property type="match status" value="1"/>
</dbReference>
<evidence type="ECO:0000256" key="9">
    <source>
        <dbReference type="ARBA" id="ARBA00022840"/>
    </source>
</evidence>
<evidence type="ECO:0000256" key="6">
    <source>
        <dbReference type="ARBA" id="ARBA00022679"/>
    </source>
</evidence>
<dbReference type="EC" id="2.7.13.3" evidence="3"/>
<dbReference type="InterPro" id="IPR036890">
    <property type="entry name" value="HATPase_C_sf"/>
</dbReference>
<keyword evidence="6 13" id="KW-0808">Transferase</keyword>
<keyword evidence="10" id="KW-0812">Transmembrane</keyword>
<feature type="domain" description="HAMP" evidence="12">
    <location>
        <begin position="97"/>
        <end position="150"/>
    </location>
</feature>
<comment type="catalytic activity">
    <reaction evidence="1">
        <text>ATP + protein L-histidine = ADP + protein N-phospho-L-histidine.</text>
        <dbReference type="EC" id="2.7.13.3"/>
    </reaction>
</comment>
<dbReference type="SUPFAM" id="SSF47384">
    <property type="entry name" value="Homodimeric domain of signal transducing histidine kinase"/>
    <property type="match status" value="1"/>
</dbReference>
<dbReference type="InterPro" id="IPR004358">
    <property type="entry name" value="Sig_transdc_His_kin-like_C"/>
</dbReference>
<protein>
    <recommendedName>
        <fullName evidence="3">histidine kinase</fullName>
        <ecNumber evidence="3">2.7.13.3</ecNumber>
    </recommendedName>
</protein>
<dbReference type="PROSITE" id="PS50885">
    <property type="entry name" value="HAMP"/>
    <property type="match status" value="1"/>
</dbReference>
<proteinExistence type="predicted"/>
<dbReference type="GO" id="GO:0005524">
    <property type="term" value="F:ATP binding"/>
    <property type="evidence" value="ECO:0007669"/>
    <property type="project" value="UniProtKB-KW"/>
</dbReference>
<evidence type="ECO:0000256" key="7">
    <source>
        <dbReference type="ARBA" id="ARBA00022741"/>
    </source>
</evidence>
<evidence type="ECO:0000256" key="1">
    <source>
        <dbReference type="ARBA" id="ARBA00000085"/>
    </source>
</evidence>
<dbReference type="Pfam" id="PF00672">
    <property type="entry name" value="HAMP"/>
    <property type="match status" value="1"/>
</dbReference>
<dbReference type="AlphaFoldDB" id="A0A245ZFG4"/>
<dbReference type="GO" id="GO:0005886">
    <property type="term" value="C:plasma membrane"/>
    <property type="evidence" value="ECO:0007669"/>
    <property type="project" value="UniProtKB-SubCell"/>
</dbReference>
<evidence type="ECO:0000259" key="12">
    <source>
        <dbReference type="PROSITE" id="PS50885"/>
    </source>
</evidence>
<dbReference type="PRINTS" id="PR00344">
    <property type="entry name" value="BCTRLSENSOR"/>
</dbReference>
<keyword evidence="9" id="KW-0067">ATP-binding</keyword>
<dbReference type="Pfam" id="PF02518">
    <property type="entry name" value="HATPase_c"/>
    <property type="match status" value="1"/>
</dbReference>
<dbReference type="InterPro" id="IPR050980">
    <property type="entry name" value="2C_sensor_his_kinase"/>
</dbReference>
<organism evidence="13 14">
    <name type="scientific">Sphingomonas mucosissima</name>
    <dbReference type="NCBI Taxonomy" id="370959"/>
    <lineage>
        <taxon>Bacteria</taxon>
        <taxon>Pseudomonadati</taxon>
        <taxon>Pseudomonadota</taxon>
        <taxon>Alphaproteobacteria</taxon>
        <taxon>Sphingomonadales</taxon>
        <taxon>Sphingomonadaceae</taxon>
        <taxon>Sphingomonas</taxon>
    </lineage>
</organism>
<evidence type="ECO:0000256" key="10">
    <source>
        <dbReference type="SAM" id="Phobius"/>
    </source>
</evidence>
<dbReference type="SUPFAM" id="SSF158472">
    <property type="entry name" value="HAMP domain-like"/>
    <property type="match status" value="1"/>
</dbReference>